<comment type="catalytic activity">
    <reaction evidence="7">
        <text>ITP + H2O = IMP + diphosphate + H(+)</text>
        <dbReference type="Rhea" id="RHEA:29399"/>
        <dbReference type="ChEBI" id="CHEBI:15377"/>
        <dbReference type="ChEBI" id="CHEBI:15378"/>
        <dbReference type="ChEBI" id="CHEBI:33019"/>
        <dbReference type="ChEBI" id="CHEBI:58053"/>
        <dbReference type="ChEBI" id="CHEBI:61402"/>
        <dbReference type="EC" id="3.6.1.66"/>
    </reaction>
</comment>
<feature type="binding site" evidence="7">
    <location>
        <begin position="7"/>
        <end position="12"/>
    </location>
    <ligand>
        <name>substrate</name>
    </ligand>
</feature>
<dbReference type="GO" id="GO:0046872">
    <property type="term" value="F:metal ion binding"/>
    <property type="evidence" value="ECO:0007669"/>
    <property type="project" value="UniProtKB-KW"/>
</dbReference>
<feature type="binding site" evidence="7">
    <location>
        <position position="65"/>
    </location>
    <ligand>
        <name>Mg(2+)</name>
        <dbReference type="ChEBI" id="CHEBI:18420"/>
    </ligand>
</feature>
<dbReference type="GO" id="GO:0036220">
    <property type="term" value="F:ITP diphosphatase activity"/>
    <property type="evidence" value="ECO:0007669"/>
    <property type="project" value="UniProtKB-UniRule"/>
</dbReference>
<dbReference type="GO" id="GO:0009146">
    <property type="term" value="P:purine nucleoside triphosphate catabolic process"/>
    <property type="evidence" value="ECO:0007669"/>
    <property type="project" value="UniProtKB-UniRule"/>
</dbReference>
<feature type="binding site" evidence="7">
    <location>
        <begin position="168"/>
        <end position="169"/>
    </location>
    <ligand>
        <name>substrate</name>
    </ligand>
</feature>
<dbReference type="HOGENOM" id="CLU_082080_0_2_2"/>
<dbReference type="InterPro" id="IPR020922">
    <property type="entry name" value="dITP/XTP_pyrophosphatase"/>
</dbReference>
<dbReference type="CDD" id="cd00515">
    <property type="entry name" value="HAM1"/>
    <property type="match status" value="1"/>
</dbReference>
<dbReference type="RefSeq" id="WP_012350849.1">
    <property type="nucleotide sequence ID" value="NC_010525.1"/>
</dbReference>
<evidence type="ECO:0000256" key="1">
    <source>
        <dbReference type="ARBA" id="ARBA00008023"/>
    </source>
</evidence>
<comment type="function">
    <text evidence="7">Pyrophosphatase that catalyzes the hydrolysis of nucleoside triphosphates to their monophosphate derivatives, with a high preference for the non-canonical purine nucleotides XTP (xanthosine triphosphate), dITP (deoxyinosine triphosphate) and ITP. Seems to function as a house-cleaning enzyme that removes non-canonical purine nucleotides from the nucleotide pool, thus preventing their incorporation into DNA/RNA and avoiding chromosomal lesions.</text>
</comment>
<keyword evidence="10" id="KW-1185">Reference proteome</keyword>
<dbReference type="EC" id="3.6.1.66" evidence="7"/>
<dbReference type="Proteomes" id="UP000001694">
    <property type="component" value="Chromosome"/>
</dbReference>
<dbReference type="SUPFAM" id="SSF52972">
    <property type="entry name" value="ITPase-like"/>
    <property type="match status" value="1"/>
</dbReference>
<proteinExistence type="inferred from homology"/>
<organism evidence="9 10">
    <name type="scientific">Pyrobaculum neutrophilum (strain DSM 2338 / JCM 9278 / NBRC 100436 / V24Sta)</name>
    <name type="common">Thermoproteus neutrophilus</name>
    <dbReference type="NCBI Taxonomy" id="444157"/>
    <lineage>
        <taxon>Archaea</taxon>
        <taxon>Thermoproteota</taxon>
        <taxon>Thermoprotei</taxon>
        <taxon>Thermoproteales</taxon>
        <taxon>Thermoproteaceae</taxon>
        <taxon>Pyrobaculum</taxon>
    </lineage>
</organism>
<comment type="catalytic activity">
    <reaction evidence="7">
        <text>XTP + H2O = XMP + diphosphate + H(+)</text>
        <dbReference type="Rhea" id="RHEA:28610"/>
        <dbReference type="ChEBI" id="CHEBI:15377"/>
        <dbReference type="ChEBI" id="CHEBI:15378"/>
        <dbReference type="ChEBI" id="CHEBI:33019"/>
        <dbReference type="ChEBI" id="CHEBI:57464"/>
        <dbReference type="ChEBI" id="CHEBI:61314"/>
        <dbReference type="EC" id="3.6.1.66"/>
    </reaction>
</comment>
<keyword evidence="5 7" id="KW-0460">Magnesium</keyword>
<dbReference type="NCBIfam" id="TIGR00042">
    <property type="entry name" value="RdgB/HAM1 family non-canonical purine NTP pyrophosphatase"/>
    <property type="match status" value="1"/>
</dbReference>
<dbReference type="Pfam" id="PF01725">
    <property type="entry name" value="Ham1p_like"/>
    <property type="match status" value="1"/>
</dbReference>
<feature type="binding site" evidence="7">
    <location>
        <position position="66"/>
    </location>
    <ligand>
        <name>substrate</name>
    </ligand>
</feature>
<comment type="similarity">
    <text evidence="1 7 8">Belongs to the HAM1 NTPase family.</text>
</comment>
<comment type="subunit">
    <text evidence="7">Homodimer.</text>
</comment>
<feature type="binding site" evidence="7">
    <location>
        <position position="163"/>
    </location>
    <ligand>
        <name>substrate</name>
    </ligand>
</feature>
<evidence type="ECO:0000256" key="5">
    <source>
        <dbReference type="ARBA" id="ARBA00022842"/>
    </source>
</evidence>
<reference evidence="9" key="1">
    <citation type="submission" date="2008-03" db="EMBL/GenBank/DDBJ databases">
        <title>Complete sequence of Thermoproteus neutrophilus V24Sta.</title>
        <authorList>
            <consortium name="US DOE Joint Genome Institute"/>
            <person name="Copeland A."/>
            <person name="Lucas S."/>
            <person name="Lapidus A."/>
            <person name="Glavina del Rio T."/>
            <person name="Dalin E."/>
            <person name="Tice H."/>
            <person name="Bruce D."/>
            <person name="Goodwin L."/>
            <person name="Pitluck S."/>
            <person name="Sims D."/>
            <person name="Brettin T."/>
            <person name="Detter J.C."/>
            <person name="Han C."/>
            <person name="Kuske C.R."/>
            <person name="Schmutz J."/>
            <person name="Larimer F."/>
            <person name="Land M."/>
            <person name="Hauser L."/>
            <person name="Kyrpides N."/>
            <person name="Mikhailova N."/>
            <person name="Biddle J.F."/>
            <person name="Zhang Z."/>
            <person name="Fitz-Gibbon S.T."/>
            <person name="Lowe T.M."/>
            <person name="Saltikov C."/>
            <person name="House C.H."/>
            <person name="Richardson P."/>
        </authorList>
    </citation>
    <scope>NUCLEOTIDE SEQUENCE [LARGE SCALE GENOMIC DNA]</scope>
    <source>
        <strain evidence="9">V24Sta</strain>
    </source>
</reference>
<dbReference type="GeneID" id="6164562"/>
<dbReference type="InterPro" id="IPR029001">
    <property type="entry name" value="ITPase-like_fam"/>
</dbReference>
<dbReference type="PANTHER" id="PTHR11067:SF9">
    <property type="entry name" value="INOSINE TRIPHOSPHATE PYROPHOSPHATASE"/>
    <property type="match status" value="1"/>
</dbReference>
<dbReference type="HAMAP" id="MF_01405">
    <property type="entry name" value="Non_canon_purine_NTPase"/>
    <property type="match status" value="1"/>
</dbReference>
<sequence length="186" mass="20379">MRIRVATGNPHKISEISQILKPLGIAVERLEARKIEVQDDDVVNVAKHAAEALCRDYGDNVVVEDTGLYVDALGGFPGPYAEYVYRTIGLRGLLKLLEGVENRSAVFRCAAALCVGGDVKVFLGETRGRISEEPRGSGGFGFDPVFIPEGFDKTYAELGDEVKNRVSHRAKAFISLGNWLLTRRSL</sequence>
<dbReference type="Gene3D" id="3.90.950.10">
    <property type="match status" value="1"/>
</dbReference>
<evidence type="ECO:0000256" key="8">
    <source>
        <dbReference type="RuleBase" id="RU003781"/>
    </source>
</evidence>
<dbReference type="GO" id="GO:0017111">
    <property type="term" value="F:ribonucleoside triphosphate phosphatase activity"/>
    <property type="evidence" value="ECO:0007669"/>
    <property type="project" value="InterPro"/>
</dbReference>
<dbReference type="eggNOG" id="arCOG04184">
    <property type="taxonomic scope" value="Archaea"/>
</dbReference>
<dbReference type="PANTHER" id="PTHR11067">
    <property type="entry name" value="INOSINE TRIPHOSPHATE PYROPHOSPHATASE/HAM1 PROTEIN"/>
    <property type="match status" value="1"/>
</dbReference>
<feature type="binding site" evidence="7">
    <location>
        <position position="36"/>
    </location>
    <ligand>
        <name>Mg(2+)</name>
        <dbReference type="ChEBI" id="CHEBI:18420"/>
    </ligand>
</feature>
<evidence type="ECO:0000256" key="2">
    <source>
        <dbReference type="ARBA" id="ARBA00022723"/>
    </source>
</evidence>
<evidence type="ECO:0000256" key="6">
    <source>
        <dbReference type="ARBA" id="ARBA00023080"/>
    </source>
</evidence>
<protein>
    <recommendedName>
        <fullName evidence="7">dITP/XTP pyrophosphatase</fullName>
        <ecNumber evidence="7">3.6.1.66</ecNumber>
    </recommendedName>
    <alternativeName>
        <fullName evidence="7">Non-canonical purine NTP pyrophosphatase</fullName>
    </alternativeName>
    <alternativeName>
        <fullName evidence="7">Non-standard purine NTP pyrophosphatase</fullName>
    </alternativeName>
    <alternativeName>
        <fullName evidence="7">Nucleoside-triphosphate diphosphatase</fullName>
    </alternativeName>
    <alternativeName>
        <fullName evidence="7">Nucleoside-triphosphate pyrophosphatase</fullName>
        <shortName evidence="7">NTPase</shortName>
    </alternativeName>
</protein>
<evidence type="ECO:0000256" key="7">
    <source>
        <dbReference type="HAMAP-Rule" id="MF_01405"/>
    </source>
</evidence>
<dbReference type="GO" id="GO:0009117">
    <property type="term" value="P:nucleotide metabolic process"/>
    <property type="evidence" value="ECO:0007669"/>
    <property type="project" value="UniProtKB-KW"/>
</dbReference>
<dbReference type="InterPro" id="IPR002637">
    <property type="entry name" value="RdgB/HAM1"/>
</dbReference>
<dbReference type="GO" id="GO:0005737">
    <property type="term" value="C:cytoplasm"/>
    <property type="evidence" value="ECO:0007669"/>
    <property type="project" value="TreeGrafter"/>
</dbReference>
<evidence type="ECO:0000313" key="10">
    <source>
        <dbReference type="Proteomes" id="UP000001694"/>
    </source>
</evidence>
<dbReference type="OrthoDB" id="372108at2157"/>
<dbReference type="STRING" id="444157.Tneu_1506"/>
<comment type="cofactor">
    <cofactor evidence="7">
        <name>Mg(2+)</name>
        <dbReference type="ChEBI" id="CHEBI:18420"/>
    </cofactor>
    <text evidence="7">Binds 1 Mg(2+) ion per subunit.</text>
</comment>
<evidence type="ECO:0000256" key="4">
    <source>
        <dbReference type="ARBA" id="ARBA00022801"/>
    </source>
</evidence>
<feature type="binding site" evidence="7">
    <location>
        <begin position="140"/>
        <end position="143"/>
    </location>
    <ligand>
        <name>substrate</name>
    </ligand>
</feature>
<comment type="catalytic activity">
    <reaction evidence="7">
        <text>dITP + H2O = dIMP + diphosphate + H(+)</text>
        <dbReference type="Rhea" id="RHEA:28342"/>
        <dbReference type="ChEBI" id="CHEBI:15377"/>
        <dbReference type="ChEBI" id="CHEBI:15378"/>
        <dbReference type="ChEBI" id="CHEBI:33019"/>
        <dbReference type="ChEBI" id="CHEBI:61194"/>
        <dbReference type="ChEBI" id="CHEBI:61382"/>
        <dbReference type="EC" id="3.6.1.66"/>
    </reaction>
</comment>
<dbReference type="GO" id="GO:0035870">
    <property type="term" value="F:dITP diphosphatase activity"/>
    <property type="evidence" value="ECO:0007669"/>
    <property type="project" value="UniProtKB-UniRule"/>
</dbReference>
<name>B1Y9K1_PYRNV</name>
<keyword evidence="4 7" id="KW-0378">Hydrolase</keyword>
<dbReference type="KEGG" id="tne:Tneu_1506"/>
<dbReference type="AlphaFoldDB" id="B1Y9K1"/>
<dbReference type="GO" id="GO:0000166">
    <property type="term" value="F:nucleotide binding"/>
    <property type="evidence" value="ECO:0007669"/>
    <property type="project" value="UniProtKB-KW"/>
</dbReference>
<feature type="active site" description="Proton acceptor" evidence="7">
    <location>
        <position position="65"/>
    </location>
</feature>
<keyword evidence="6 7" id="KW-0546">Nucleotide metabolism</keyword>
<dbReference type="EMBL" id="CP001014">
    <property type="protein sequence ID" value="ACB40430.1"/>
    <property type="molecule type" value="Genomic_DNA"/>
</dbReference>
<accession>B1Y9K1</accession>
<keyword evidence="3 7" id="KW-0547">Nucleotide-binding</keyword>
<gene>
    <name evidence="9" type="ordered locus">Tneu_1506</name>
</gene>
<evidence type="ECO:0000313" key="9">
    <source>
        <dbReference type="EMBL" id="ACB40430.1"/>
    </source>
</evidence>
<evidence type="ECO:0000256" key="3">
    <source>
        <dbReference type="ARBA" id="ARBA00022741"/>
    </source>
</evidence>
<keyword evidence="2 7" id="KW-0479">Metal-binding</keyword>
<dbReference type="NCBIfam" id="NF011396">
    <property type="entry name" value="PRK14821.1"/>
    <property type="match status" value="1"/>
</dbReference>
<dbReference type="GO" id="GO:0036222">
    <property type="term" value="F:XTP diphosphatase activity"/>
    <property type="evidence" value="ECO:0007669"/>
    <property type="project" value="UniProtKB-UniRule"/>
</dbReference>